<dbReference type="EMBL" id="BAAAPF010000040">
    <property type="protein sequence ID" value="GAA2118238.1"/>
    <property type="molecule type" value="Genomic_DNA"/>
</dbReference>
<feature type="domain" description="Pyridoxamine 5'-phosphate oxidase N-terminal" evidence="2">
    <location>
        <begin position="87"/>
        <end position="193"/>
    </location>
</feature>
<reference evidence="4" key="1">
    <citation type="journal article" date="2019" name="Int. J. Syst. Evol. Microbiol.">
        <title>The Global Catalogue of Microorganisms (GCM) 10K type strain sequencing project: providing services to taxonomists for standard genome sequencing and annotation.</title>
        <authorList>
            <consortium name="The Broad Institute Genomics Platform"/>
            <consortium name="The Broad Institute Genome Sequencing Center for Infectious Disease"/>
            <person name="Wu L."/>
            <person name="Ma J."/>
        </authorList>
    </citation>
    <scope>NUCLEOTIDE SEQUENCE [LARGE SCALE GENOMIC DNA]</scope>
    <source>
        <strain evidence="4">JCM 15481</strain>
    </source>
</reference>
<dbReference type="InterPro" id="IPR011576">
    <property type="entry name" value="Pyridox_Oxase_N"/>
</dbReference>
<name>A0ABN2XWL7_9ACTN</name>
<organism evidence="3 4">
    <name type="scientific">Streptomyces synnematoformans</name>
    <dbReference type="NCBI Taxonomy" id="415721"/>
    <lineage>
        <taxon>Bacteria</taxon>
        <taxon>Bacillati</taxon>
        <taxon>Actinomycetota</taxon>
        <taxon>Actinomycetes</taxon>
        <taxon>Kitasatosporales</taxon>
        <taxon>Streptomycetaceae</taxon>
        <taxon>Streptomyces</taxon>
    </lineage>
</organism>
<proteinExistence type="predicted"/>
<evidence type="ECO:0000313" key="4">
    <source>
        <dbReference type="Proteomes" id="UP001500443"/>
    </source>
</evidence>
<sequence>MVGTEAARGRAGRGCGATAAGPARTRTDALTRPTAPSTGRTTIGATMTALPDTDGGTPAAEQSPAGPRPRARRRRDTEHRLAHDVDVWVASSAPDGTPYLVPLSFWWDGTALWVATPAESPTGRNLAATGAARLALGRTRDVTVIDGAVEAFKLDALPAEHGDRFAARSGFDPRGLATRYRWFRITPRRIQAWREVNELRGRDLMRDGRWLE</sequence>
<evidence type="ECO:0000313" key="3">
    <source>
        <dbReference type="EMBL" id="GAA2118238.1"/>
    </source>
</evidence>
<protein>
    <recommendedName>
        <fullName evidence="2">Pyridoxamine 5'-phosphate oxidase N-terminal domain-containing protein</fullName>
    </recommendedName>
</protein>
<gene>
    <name evidence="3" type="ORF">GCM10009802_19760</name>
</gene>
<dbReference type="SUPFAM" id="SSF50475">
    <property type="entry name" value="FMN-binding split barrel"/>
    <property type="match status" value="1"/>
</dbReference>
<comment type="caution">
    <text evidence="3">The sequence shown here is derived from an EMBL/GenBank/DDBJ whole genome shotgun (WGS) entry which is preliminary data.</text>
</comment>
<evidence type="ECO:0000256" key="1">
    <source>
        <dbReference type="SAM" id="MobiDB-lite"/>
    </source>
</evidence>
<feature type="compositionally biased region" description="Polar residues" evidence="1">
    <location>
        <begin position="34"/>
        <end position="45"/>
    </location>
</feature>
<dbReference type="Proteomes" id="UP001500443">
    <property type="component" value="Unassembled WGS sequence"/>
</dbReference>
<feature type="region of interest" description="Disordered" evidence="1">
    <location>
        <begin position="1"/>
        <end position="77"/>
    </location>
</feature>
<evidence type="ECO:0000259" key="2">
    <source>
        <dbReference type="Pfam" id="PF01243"/>
    </source>
</evidence>
<dbReference type="Pfam" id="PF01243">
    <property type="entry name" value="PNPOx_N"/>
    <property type="match status" value="1"/>
</dbReference>
<dbReference type="Gene3D" id="2.30.110.10">
    <property type="entry name" value="Electron Transport, Fmn-binding Protein, Chain A"/>
    <property type="match status" value="1"/>
</dbReference>
<keyword evidence="4" id="KW-1185">Reference proteome</keyword>
<accession>A0ABN2XWL7</accession>
<dbReference type="InterPro" id="IPR012349">
    <property type="entry name" value="Split_barrel_FMN-bd"/>
</dbReference>